<sequence>AALVSANGTIDWACLPKFDSDPVFASLLDSRKGGHFSIAPADTSGLRAFQNYKEMTNVLHTEFIRNGKTILRLTDFIPASEYSTINFPEIHRYVEAPETDIRVNVEFKPIFDFAREKPEIEKTTSGYIFKSDSRSAAIVCDTPLFLKDDTVMGSFQLKRYASKWFVLLMDVKNLAKITDYKSYERLEETSNYWRNWHSQ</sequence>
<dbReference type="EMBL" id="AUZY01008203">
    <property type="protein sequence ID" value="EQD47032.1"/>
    <property type="molecule type" value="Genomic_DNA"/>
</dbReference>
<proteinExistence type="predicted"/>
<dbReference type="Pfam" id="PF19291">
    <property type="entry name" value="TREH_N"/>
    <property type="match status" value="1"/>
</dbReference>
<feature type="domain" description="Trehalase-like N-terminal" evidence="1">
    <location>
        <begin position="2"/>
        <end position="127"/>
    </location>
</feature>
<comment type="caution">
    <text evidence="2">The sequence shown here is derived from an EMBL/GenBank/DDBJ whole genome shotgun (WGS) entry which is preliminary data.</text>
</comment>
<accession>T0ZRC9</accession>
<gene>
    <name evidence="2" type="ORF">B1B_12519</name>
</gene>
<dbReference type="InterPro" id="IPR045582">
    <property type="entry name" value="Trehalase-like_N"/>
</dbReference>
<dbReference type="GO" id="GO:0016787">
    <property type="term" value="F:hydrolase activity"/>
    <property type="evidence" value="ECO:0007669"/>
    <property type="project" value="UniProtKB-KW"/>
</dbReference>
<feature type="non-terminal residue" evidence="2">
    <location>
        <position position="1"/>
    </location>
</feature>
<evidence type="ECO:0000313" key="2">
    <source>
        <dbReference type="EMBL" id="EQD47032.1"/>
    </source>
</evidence>
<protein>
    <submittedName>
        <fullName evidence="2">Glycoside hydrolase 15-related protein</fullName>
    </submittedName>
</protein>
<feature type="non-terminal residue" evidence="2">
    <location>
        <position position="199"/>
    </location>
</feature>
<keyword evidence="2" id="KW-0378">Hydrolase</keyword>
<reference evidence="2" key="1">
    <citation type="submission" date="2013-08" db="EMBL/GenBank/DDBJ databases">
        <authorList>
            <person name="Mendez C."/>
            <person name="Richter M."/>
            <person name="Ferrer M."/>
            <person name="Sanchez J."/>
        </authorList>
    </citation>
    <scope>NUCLEOTIDE SEQUENCE</scope>
</reference>
<name>T0ZRC9_9ZZZZ</name>
<organism evidence="2">
    <name type="scientific">mine drainage metagenome</name>
    <dbReference type="NCBI Taxonomy" id="410659"/>
    <lineage>
        <taxon>unclassified sequences</taxon>
        <taxon>metagenomes</taxon>
        <taxon>ecological metagenomes</taxon>
    </lineage>
</organism>
<evidence type="ECO:0000259" key="1">
    <source>
        <dbReference type="Pfam" id="PF19291"/>
    </source>
</evidence>
<reference evidence="2" key="2">
    <citation type="journal article" date="2014" name="ISME J.">
        <title>Microbial stratification in low pH oxic and suboxic macroscopic growths along an acid mine drainage.</title>
        <authorList>
            <person name="Mendez-Garcia C."/>
            <person name="Mesa V."/>
            <person name="Sprenger R.R."/>
            <person name="Richter M."/>
            <person name="Diez M.S."/>
            <person name="Solano J."/>
            <person name="Bargiela R."/>
            <person name="Golyshina O.V."/>
            <person name="Manteca A."/>
            <person name="Ramos J.L."/>
            <person name="Gallego J.R."/>
            <person name="Llorente I."/>
            <person name="Martins Dos Santos V.A."/>
            <person name="Jensen O.N."/>
            <person name="Pelaez A.I."/>
            <person name="Sanchez J."/>
            <person name="Ferrer M."/>
        </authorList>
    </citation>
    <scope>NUCLEOTIDE SEQUENCE</scope>
</reference>
<dbReference type="AlphaFoldDB" id="T0ZRC9"/>